<keyword evidence="11" id="KW-0508">mRNA splicing</keyword>
<keyword evidence="6" id="KW-0507">mRNA processing</keyword>
<dbReference type="GO" id="GO:0008380">
    <property type="term" value="P:RNA splicing"/>
    <property type="evidence" value="ECO:0007669"/>
    <property type="project" value="UniProtKB-KW"/>
</dbReference>
<keyword evidence="12" id="KW-0539">Nucleus</keyword>
<organism evidence="15 16">
    <name type="scientific">Lithocarpus litseifolius</name>
    <dbReference type="NCBI Taxonomy" id="425828"/>
    <lineage>
        <taxon>Eukaryota</taxon>
        <taxon>Viridiplantae</taxon>
        <taxon>Streptophyta</taxon>
        <taxon>Embryophyta</taxon>
        <taxon>Tracheophyta</taxon>
        <taxon>Spermatophyta</taxon>
        <taxon>Magnoliopsida</taxon>
        <taxon>eudicotyledons</taxon>
        <taxon>Gunneridae</taxon>
        <taxon>Pentapetalae</taxon>
        <taxon>rosids</taxon>
        <taxon>fabids</taxon>
        <taxon>Fagales</taxon>
        <taxon>Fagaceae</taxon>
        <taxon>Lithocarpus</taxon>
    </lineage>
</organism>
<evidence type="ECO:0000256" key="13">
    <source>
        <dbReference type="SAM" id="MobiDB-lite"/>
    </source>
</evidence>
<evidence type="ECO:0000313" key="15">
    <source>
        <dbReference type="EMBL" id="KAL0010523.1"/>
    </source>
</evidence>
<proteinExistence type="inferred from homology"/>
<feature type="compositionally biased region" description="Polar residues" evidence="13">
    <location>
        <begin position="455"/>
        <end position="467"/>
    </location>
</feature>
<keyword evidence="9" id="KW-0694">RNA-binding</keyword>
<evidence type="ECO:0000259" key="14">
    <source>
        <dbReference type="SMART" id="SM01044"/>
    </source>
</evidence>
<gene>
    <name evidence="15" type="ORF">SO802_005631</name>
</gene>
<feature type="compositionally biased region" description="Polar residues" evidence="13">
    <location>
        <begin position="328"/>
        <end position="347"/>
    </location>
</feature>
<dbReference type="GO" id="GO:0006397">
    <property type="term" value="P:mRNA processing"/>
    <property type="evidence" value="ECO:0007669"/>
    <property type="project" value="UniProtKB-KW"/>
</dbReference>
<feature type="domain" description="Btz" evidence="14">
    <location>
        <begin position="131"/>
        <end position="243"/>
    </location>
</feature>
<feature type="region of interest" description="Disordered" evidence="13">
    <location>
        <begin position="635"/>
        <end position="672"/>
    </location>
</feature>
<keyword evidence="8" id="KW-0810">Translation regulation</keyword>
<feature type="compositionally biased region" description="Polar residues" evidence="13">
    <location>
        <begin position="636"/>
        <end position="660"/>
    </location>
</feature>
<dbReference type="InterPro" id="IPR018545">
    <property type="entry name" value="Btz_dom"/>
</dbReference>
<evidence type="ECO:0000256" key="1">
    <source>
        <dbReference type="ARBA" id="ARBA00004123"/>
    </source>
</evidence>
<dbReference type="PANTHER" id="PTHR46837:SF5">
    <property type="entry name" value="PROTEIN MLN51 HOMOLOG"/>
    <property type="match status" value="1"/>
</dbReference>
<feature type="compositionally biased region" description="Acidic residues" evidence="13">
    <location>
        <begin position="85"/>
        <end position="100"/>
    </location>
</feature>
<feature type="compositionally biased region" description="Polar residues" evidence="13">
    <location>
        <begin position="255"/>
        <end position="264"/>
    </location>
</feature>
<evidence type="ECO:0000256" key="12">
    <source>
        <dbReference type="ARBA" id="ARBA00023242"/>
    </source>
</evidence>
<keyword evidence="4" id="KW-0813">Transport</keyword>
<protein>
    <recommendedName>
        <fullName evidence="14">Btz domain-containing protein</fullName>
    </recommendedName>
</protein>
<feature type="compositionally biased region" description="Polar residues" evidence="13">
    <location>
        <begin position="413"/>
        <end position="431"/>
    </location>
</feature>
<feature type="compositionally biased region" description="Basic and acidic residues" evidence="13">
    <location>
        <begin position="101"/>
        <end position="115"/>
    </location>
</feature>
<feature type="compositionally biased region" description="Acidic residues" evidence="13">
    <location>
        <begin position="1"/>
        <end position="15"/>
    </location>
</feature>
<dbReference type="Pfam" id="PF09405">
    <property type="entry name" value="Btz"/>
    <property type="match status" value="1"/>
</dbReference>
<dbReference type="PANTHER" id="PTHR46837">
    <property type="entry name" value="PROTEIN MLN51 HOMOLOG"/>
    <property type="match status" value="1"/>
</dbReference>
<keyword evidence="10" id="KW-0866">Nonsense-mediated mRNA decay</keyword>
<feature type="compositionally biased region" description="Basic residues" evidence="13">
    <location>
        <begin position="230"/>
        <end position="241"/>
    </location>
</feature>
<dbReference type="EMBL" id="JAZDWU010000002">
    <property type="protein sequence ID" value="KAL0010523.1"/>
    <property type="molecule type" value="Genomic_DNA"/>
</dbReference>
<feature type="compositionally biased region" description="Low complexity" evidence="13">
    <location>
        <begin position="505"/>
        <end position="515"/>
    </location>
</feature>
<feature type="compositionally biased region" description="Basic and acidic residues" evidence="13">
    <location>
        <begin position="16"/>
        <end position="29"/>
    </location>
</feature>
<dbReference type="GO" id="GO:0000184">
    <property type="term" value="P:nuclear-transcribed mRNA catabolic process, nonsense-mediated decay"/>
    <property type="evidence" value="ECO:0007669"/>
    <property type="project" value="UniProtKB-KW"/>
</dbReference>
<feature type="region of interest" description="Disordered" evidence="13">
    <location>
        <begin position="411"/>
        <end position="539"/>
    </location>
</feature>
<dbReference type="GO" id="GO:0035145">
    <property type="term" value="C:exon-exon junction complex"/>
    <property type="evidence" value="ECO:0007669"/>
    <property type="project" value="InterPro"/>
</dbReference>
<evidence type="ECO:0000313" key="16">
    <source>
        <dbReference type="Proteomes" id="UP001459277"/>
    </source>
</evidence>
<evidence type="ECO:0000256" key="7">
    <source>
        <dbReference type="ARBA" id="ARBA00022816"/>
    </source>
</evidence>
<evidence type="ECO:0000256" key="11">
    <source>
        <dbReference type="ARBA" id="ARBA00023187"/>
    </source>
</evidence>
<feature type="compositionally biased region" description="Acidic residues" evidence="13">
    <location>
        <begin position="149"/>
        <end position="159"/>
    </location>
</feature>
<dbReference type="GO" id="GO:0005737">
    <property type="term" value="C:cytoplasm"/>
    <property type="evidence" value="ECO:0007669"/>
    <property type="project" value="UniProtKB-SubCell"/>
</dbReference>
<dbReference type="GO" id="GO:0006417">
    <property type="term" value="P:regulation of translation"/>
    <property type="evidence" value="ECO:0007669"/>
    <property type="project" value="UniProtKB-KW"/>
</dbReference>
<evidence type="ECO:0000256" key="8">
    <source>
        <dbReference type="ARBA" id="ARBA00022845"/>
    </source>
</evidence>
<evidence type="ECO:0000256" key="9">
    <source>
        <dbReference type="ARBA" id="ARBA00022884"/>
    </source>
</evidence>
<keyword evidence="5" id="KW-0963">Cytoplasm</keyword>
<evidence type="ECO:0000256" key="10">
    <source>
        <dbReference type="ARBA" id="ARBA00023161"/>
    </source>
</evidence>
<evidence type="ECO:0000256" key="2">
    <source>
        <dbReference type="ARBA" id="ARBA00004496"/>
    </source>
</evidence>
<evidence type="ECO:0000256" key="3">
    <source>
        <dbReference type="ARBA" id="ARBA00009548"/>
    </source>
</evidence>
<sequence length="672" mass="72852">MASAGEEELEYESDPEDVKRSLSMRRREASDDEEAEEEGREKTRVDPRAVIHSDESDGQGGVAEYDDDEEEFDEEEFDLGKVELVEEEDDGLVEEEEVGVYEERVGGGGEGDARVGVENSAVAVVNQSKVHGEERRAVDDSAEGQAEGQDGEEDEEEEVEEKKENEPFAVPTAGAFYMHDDRFRDNAGGRPRRTHGGRRLWESKDDRKWGHDKFEEMNLQERHYDEGRRNSKGHYRGRGKSRGTDRGYPRGNRSKAFNNNNQSQVPKGVRGRGPRRYEPTYRNRSQAPQTENRQSGKPLERTSHTNSGRAFTSTSNVESDPVPERRQVFSSLNSASPPFYPSGSSNKDIALTQKRDVQAGSSYRGLHPPVMDDSSSVQQTNSLQRGKNIAESVGMDKLYIDDSINTGAMKPLSNMQMPLSGSSLVNTTQSPPIRAQGRGLSIPGQMNYQPGPPHNQVNRVSSTQLHSVQKGPAQSRGQPPAQQSSQRPGSGSQSSSPPKKALSINSNESGEAESPSESKKSKGALVGKGKANTQGAGRGPFMYSGVPAMGATGNMTVGHGDQNYPGTPAFWPVMQFGGQHSGGVPAVGMAIPGYVAQSQLGLGNSETTWVLAGAAGPLGATCFSPYFVDGAYHTRPSGQTSSVGASSKENNLNKPNNEWKPSQRPGLPPGPL</sequence>
<feature type="compositionally biased region" description="Low complexity" evidence="13">
    <location>
        <begin position="471"/>
        <end position="498"/>
    </location>
</feature>
<feature type="compositionally biased region" description="Basic and acidic residues" evidence="13">
    <location>
        <begin position="39"/>
        <end position="55"/>
    </location>
</feature>
<evidence type="ECO:0000256" key="4">
    <source>
        <dbReference type="ARBA" id="ARBA00022448"/>
    </source>
</evidence>
<feature type="compositionally biased region" description="Acidic residues" evidence="13">
    <location>
        <begin position="64"/>
        <end position="77"/>
    </location>
</feature>
<feature type="compositionally biased region" description="Polar residues" evidence="13">
    <location>
        <begin position="304"/>
        <end position="318"/>
    </location>
</feature>
<keyword evidence="7" id="KW-0509">mRNA transport</keyword>
<dbReference type="SMART" id="SM01044">
    <property type="entry name" value="Btz"/>
    <property type="match status" value="1"/>
</dbReference>
<feature type="compositionally biased region" description="Basic and acidic residues" evidence="13">
    <location>
        <begin position="178"/>
        <end position="187"/>
    </location>
</feature>
<reference evidence="15 16" key="1">
    <citation type="submission" date="2024-01" db="EMBL/GenBank/DDBJ databases">
        <title>A telomere-to-telomere, gap-free genome of sweet tea (Lithocarpus litseifolius).</title>
        <authorList>
            <person name="Zhou J."/>
        </authorList>
    </citation>
    <scope>NUCLEOTIDE SEQUENCE [LARGE SCALE GENOMIC DNA]</scope>
    <source>
        <strain evidence="15">Zhou-2022a</strain>
        <tissue evidence="15">Leaf</tissue>
    </source>
</reference>
<evidence type="ECO:0000256" key="6">
    <source>
        <dbReference type="ARBA" id="ARBA00022664"/>
    </source>
</evidence>
<comment type="similarity">
    <text evidence="3">Belongs to the CASC3 family.</text>
</comment>
<evidence type="ECO:0000256" key="5">
    <source>
        <dbReference type="ARBA" id="ARBA00022490"/>
    </source>
</evidence>
<feature type="region of interest" description="Disordered" evidence="13">
    <location>
        <begin position="1"/>
        <end position="389"/>
    </location>
</feature>
<comment type="subcellular location">
    <subcellularLocation>
        <location evidence="2">Cytoplasm</location>
    </subcellularLocation>
    <subcellularLocation>
        <location evidence="1">Nucleus</location>
    </subcellularLocation>
</comment>
<dbReference type="GO" id="GO:0003729">
    <property type="term" value="F:mRNA binding"/>
    <property type="evidence" value="ECO:0007669"/>
    <property type="project" value="InterPro"/>
</dbReference>
<dbReference type="Proteomes" id="UP001459277">
    <property type="component" value="Unassembled WGS sequence"/>
</dbReference>
<dbReference type="AlphaFoldDB" id="A0AAW2DLR3"/>
<feature type="compositionally biased region" description="Polar residues" evidence="13">
    <location>
        <begin position="373"/>
        <end position="385"/>
    </location>
</feature>
<name>A0AAW2DLR3_9ROSI</name>
<dbReference type="InterPro" id="IPR044796">
    <property type="entry name" value="MLN51_plant"/>
</dbReference>
<dbReference type="GO" id="GO:0051028">
    <property type="term" value="P:mRNA transport"/>
    <property type="evidence" value="ECO:0007669"/>
    <property type="project" value="UniProtKB-KW"/>
</dbReference>
<comment type="caution">
    <text evidence="15">The sequence shown here is derived from an EMBL/GenBank/DDBJ whole genome shotgun (WGS) entry which is preliminary data.</text>
</comment>
<feature type="compositionally biased region" description="Polar residues" evidence="13">
    <location>
        <begin position="282"/>
        <end position="295"/>
    </location>
</feature>
<feature type="compositionally biased region" description="Basic and acidic residues" evidence="13">
    <location>
        <begin position="130"/>
        <end position="139"/>
    </location>
</feature>
<accession>A0AAW2DLR3</accession>
<feature type="compositionally biased region" description="Basic and acidic residues" evidence="13">
    <location>
        <begin position="199"/>
        <end position="229"/>
    </location>
</feature>
<keyword evidence="16" id="KW-1185">Reference proteome</keyword>